<gene>
    <name evidence="7" type="ORF">MSL71_18280</name>
</gene>
<dbReference type="EMBL" id="CAADHO010000003">
    <property type="protein sequence ID" value="VFQ44184.1"/>
    <property type="molecule type" value="Genomic_DNA"/>
</dbReference>
<dbReference type="InterPro" id="IPR024320">
    <property type="entry name" value="LPG_synthase_C"/>
</dbReference>
<evidence type="ECO:0000256" key="3">
    <source>
        <dbReference type="ARBA" id="ARBA00022692"/>
    </source>
</evidence>
<dbReference type="GO" id="GO:0005886">
    <property type="term" value="C:plasma membrane"/>
    <property type="evidence" value="ECO:0007669"/>
    <property type="project" value="UniProtKB-SubCell"/>
</dbReference>
<evidence type="ECO:0000256" key="2">
    <source>
        <dbReference type="ARBA" id="ARBA00022475"/>
    </source>
</evidence>
<keyword evidence="8" id="KW-1185">Reference proteome</keyword>
<evidence type="ECO:0000313" key="8">
    <source>
        <dbReference type="Proteomes" id="UP000507962"/>
    </source>
</evidence>
<evidence type="ECO:0000256" key="4">
    <source>
        <dbReference type="ARBA" id="ARBA00022989"/>
    </source>
</evidence>
<evidence type="ECO:0000256" key="5">
    <source>
        <dbReference type="ARBA" id="ARBA00023136"/>
    </source>
</evidence>
<keyword evidence="2" id="KW-1003">Cell membrane</keyword>
<keyword evidence="3" id="KW-0812">Transmembrane</keyword>
<evidence type="ECO:0000259" key="6">
    <source>
        <dbReference type="Pfam" id="PF09924"/>
    </source>
</evidence>
<keyword evidence="4" id="KW-1133">Transmembrane helix</keyword>
<keyword evidence="7" id="KW-0012">Acyltransferase</keyword>
<dbReference type="AlphaFoldDB" id="A0A4U8YL93"/>
<reference evidence="7 8" key="1">
    <citation type="submission" date="2019-03" db="EMBL/GenBank/DDBJ databases">
        <authorList>
            <person name="Nijsse B."/>
        </authorList>
    </citation>
    <scope>NUCLEOTIDE SEQUENCE [LARGE SCALE GENOMIC DNA]</scope>
    <source>
        <strain evidence="7">Desulfoluna butyratoxydans MSL71</strain>
    </source>
</reference>
<dbReference type="Proteomes" id="UP000507962">
    <property type="component" value="Unassembled WGS sequence"/>
</dbReference>
<keyword evidence="5" id="KW-0472">Membrane</keyword>
<evidence type="ECO:0000313" key="7">
    <source>
        <dbReference type="EMBL" id="VFQ44184.1"/>
    </source>
</evidence>
<organism evidence="7 8">
    <name type="scientific">Desulfoluna butyratoxydans</name>
    <dbReference type="NCBI Taxonomy" id="231438"/>
    <lineage>
        <taxon>Bacteria</taxon>
        <taxon>Pseudomonadati</taxon>
        <taxon>Thermodesulfobacteriota</taxon>
        <taxon>Desulfobacteria</taxon>
        <taxon>Desulfobacterales</taxon>
        <taxon>Desulfolunaceae</taxon>
        <taxon>Desulfoluna</taxon>
    </lineage>
</organism>
<dbReference type="SUPFAM" id="SSF55729">
    <property type="entry name" value="Acyl-CoA N-acyltransferases (Nat)"/>
    <property type="match status" value="1"/>
</dbReference>
<dbReference type="RefSeq" id="WP_180139154.1">
    <property type="nucleotide sequence ID" value="NZ_CAADHO010000003.1"/>
</dbReference>
<proteinExistence type="predicted"/>
<comment type="subcellular location">
    <subcellularLocation>
        <location evidence="1">Cell membrane</location>
        <topology evidence="1">Multi-pass membrane protein</topology>
    </subcellularLocation>
</comment>
<name>A0A4U8YL93_9BACT</name>
<keyword evidence="7" id="KW-0808">Transferase</keyword>
<dbReference type="InterPro" id="IPR016181">
    <property type="entry name" value="Acyl_CoA_acyltransferase"/>
</dbReference>
<accession>A0A4U8YL93</accession>
<feature type="domain" description="Phosphatidylglycerol lysyltransferase C-terminal" evidence="6">
    <location>
        <begin position="9"/>
        <end position="290"/>
    </location>
</feature>
<dbReference type="GO" id="GO:0016755">
    <property type="term" value="F:aminoacyltransferase activity"/>
    <property type="evidence" value="ECO:0007669"/>
    <property type="project" value="TreeGrafter"/>
</dbReference>
<dbReference type="InterPro" id="IPR051211">
    <property type="entry name" value="PG_lysyltransferase"/>
</dbReference>
<dbReference type="PANTHER" id="PTHR34697:SF2">
    <property type="entry name" value="PHOSPHATIDYLGLYCEROL LYSYLTRANSFERASE"/>
    <property type="match status" value="1"/>
</dbReference>
<dbReference type="PANTHER" id="PTHR34697">
    <property type="entry name" value="PHOSPHATIDYLGLYCEROL LYSYLTRANSFERASE"/>
    <property type="match status" value="1"/>
</dbReference>
<dbReference type="GO" id="GO:0055091">
    <property type="term" value="P:phospholipid homeostasis"/>
    <property type="evidence" value="ECO:0007669"/>
    <property type="project" value="TreeGrafter"/>
</dbReference>
<dbReference type="Pfam" id="PF09924">
    <property type="entry name" value="LPG_synthase_C"/>
    <property type="match status" value="1"/>
</dbReference>
<protein>
    <submittedName>
        <fullName evidence="7">Acyl-coa n-acyltransferase</fullName>
    </submittedName>
</protein>
<sequence>MENYKRFGSFTMAYSIKKDPQFSHFPHEKGSIAYQDKFGVRIFVGDPFCCPCDAAAVIKAFVKESRLLRRPLVGMQCSLETARHFSSHGFDATHMGVETLILNDWTIKGKNVGRRIRKAQKKGLVVSEARWDSDPTLAQQAMEISEAWRQTRKTKTPLNLLLREPTFRDEPDERTFFARLDGALVGYVTFEAMYDQNRKIGWYANINRRDDSRNIAIFDAIVDDALACFKTEPGFRVLSLGLAPMAGRHNDHGFSNRLVERVSDLSYHYGNDGYNYKGIFQSKKGYWPKSFERNPNQVEVRDTYCITRGSIPLDPVAKAFMGVGILPEGLAHTAWFATRMTVAGMWREFRKTSRSNLVTFWKGLTASF</sequence>
<evidence type="ECO:0000256" key="1">
    <source>
        <dbReference type="ARBA" id="ARBA00004651"/>
    </source>
</evidence>